<proteinExistence type="predicted"/>
<organism evidence="2 3">
    <name type="scientific">Peronospora effusa</name>
    <dbReference type="NCBI Taxonomy" id="542832"/>
    <lineage>
        <taxon>Eukaryota</taxon>
        <taxon>Sar</taxon>
        <taxon>Stramenopiles</taxon>
        <taxon>Oomycota</taxon>
        <taxon>Peronosporomycetes</taxon>
        <taxon>Peronosporales</taxon>
        <taxon>Peronosporaceae</taxon>
        <taxon>Peronospora</taxon>
    </lineage>
</organism>
<accession>A0A3M6VQ39</accession>
<comment type="caution">
    <text evidence="2">The sequence shown here is derived from an EMBL/GenBank/DDBJ whole genome shotgun (WGS) entry which is preliminary data.</text>
</comment>
<evidence type="ECO:0000313" key="3">
    <source>
        <dbReference type="Proteomes" id="UP000282087"/>
    </source>
</evidence>
<reference evidence="2 3" key="1">
    <citation type="submission" date="2018-06" db="EMBL/GenBank/DDBJ databases">
        <title>Comparative genomics of downy mildews reveals potential adaptations to biotrophy.</title>
        <authorList>
            <person name="Fletcher K."/>
            <person name="Klosterman S.J."/>
            <person name="Derevnina L."/>
            <person name="Martin F."/>
            <person name="Koike S."/>
            <person name="Reyes Chin-Wo S."/>
            <person name="Mou B."/>
            <person name="Michelmore R."/>
        </authorList>
    </citation>
    <scope>NUCLEOTIDE SEQUENCE [LARGE SCALE GENOMIC DNA]</scope>
    <source>
        <strain evidence="2 3">R14</strain>
    </source>
</reference>
<evidence type="ECO:0000256" key="1">
    <source>
        <dbReference type="SAM" id="MobiDB-lite"/>
    </source>
</evidence>
<sequence>MPCNAEAQQYHMRPYGKVRRRGLCTLALTIKKLDPHWFQQWNVRFDDAQGNVAEIDRRKDEKPNAIDDLMEEKNRTRT</sequence>
<name>A0A3M6VQ39_9STRA</name>
<dbReference type="AlphaFoldDB" id="A0A3M6VQ39"/>
<keyword evidence="3" id="KW-1185">Reference proteome</keyword>
<evidence type="ECO:0000313" key="2">
    <source>
        <dbReference type="EMBL" id="RMX66490.1"/>
    </source>
</evidence>
<dbReference type="VEuPathDB" id="FungiDB:DD237_005766"/>
<feature type="region of interest" description="Disordered" evidence="1">
    <location>
        <begin position="56"/>
        <end position="78"/>
    </location>
</feature>
<gene>
    <name evidence="2" type="ORF">DD238_003037</name>
</gene>
<dbReference type="EMBL" id="QLLG01000201">
    <property type="protein sequence ID" value="RMX66490.1"/>
    <property type="molecule type" value="Genomic_DNA"/>
</dbReference>
<dbReference type="Proteomes" id="UP000282087">
    <property type="component" value="Unassembled WGS sequence"/>
</dbReference>
<protein>
    <submittedName>
        <fullName evidence="2">Uncharacterized protein</fullName>
    </submittedName>
</protein>
<dbReference type="STRING" id="542832.A0A3M6VQ39"/>